<name>A0A8H6I618_9AGAR</name>
<dbReference type="EMBL" id="JACGCI010000018">
    <property type="protein sequence ID" value="KAF6758564.1"/>
    <property type="molecule type" value="Genomic_DNA"/>
</dbReference>
<evidence type="ECO:0000256" key="1">
    <source>
        <dbReference type="SAM" id="SignalP"/>
    </source>
</evidence>
<evidence type="ECO:0000313" key="2">
    <source>
        <dbReference type="EMBL" id="KAF6758564.1"/>
    </source>
</evidence>
<sequence length="90" mass="9210">MAWLLFAARASVVIPPSTRGVSVGDVEGDCSAGGGAAKTLSRCALCRRAVAERALSTAFLGALERGAARGWTPEGEHCGLSRQTPTPVPT</sequence>
<dbReference type="Proteomes" id="UP000521943">
    <property type="component" value="Unassembled WGS sequence"/>
</dbReference>
<feature type="signal peptide" evidence="1">
    <location>
        <begin position="1"/>
        <end position="20"/>
    </location>
</feature>
<feature type="chain" id="PRO_5034825949" description="Secreted protein" evidence="1">
    <location>
        <begin position="21"/>
        <end position="90"/>
    </location>
</feature>
<comment type="caution">
    <text evidence="2">The sequence shown here is derived from an EMBL/GenBank/DDBJ whole genome shotgun (WGS) entry which is preliminary data.</text>
</comment>
<organism evidence="2 3">
    <name type="scientific">Ephemerocybe angulata</name>
    <dbReference type="NCBI Taxonomy" id="980116"/>
    <lineage>
        <taxon>Eukaryota</taxon>
        <taxon>Fungi</taxon>
        <taxon>Dikarya</taxon>
        <taxon>Basidiomycota</taxon>
        <taxon>Agaricomycotina</taxon>
        <taxon>Agaricomycetes</taxon>
        <taxon>Agaricomycetidae</taxon>
        <taxon>Agaricales</taxon>
        <taxon>Agaricineae</taxon>
        <taxon>Psathyrellaceae</taxon>
        <taxon>Ephemerocybe</taxon>
    </lineage>
</organism>
<dbReference type="AlphaFoldDB" id="A0A8H6I618"/>
<gene>
    <name evidence="2" type="ORF">DFP72DRAFT_887538</name>
</gene>
<evidence type="ECO:0000313" key="3">
    <source>
        <dbReference type="Proteomes" id="UP000521943"/>
    </source>
</evidence>
<accession>A0A8H6I618</accession>
<protein>
    <recommendedName>
        <fullName evidence="4">Secreted protein</fullName>
    </recommendedName>
</protein>
<keyword evidence="3" id="KW-1185">Reference proteome</keyword>
<reference evidence="2 3" key="1">
    <citation type="submission" date="2020-07" db="EMBL/GenBank/DDBJ databases">
        <title>Comparative genomics of pyrophilous fungi reveals a link between fire events and developmental genes.</title>
        <authorList>
            <consortium name="DOE Joint Genome Institute"/>
            <person name="Steindorff A.S."/>
            <person name="Carver A."/>
            <person name="Calhoun S."/>
            <person name="Stillman K."/>
            <person name="Liu H."/>
            <person name="Lipzen A."/>
            <person name="Pangilinan J."/>
            <person name="Labutti K."/>
            <person name="Bruns T.D."/>
            <person name="Grigoriev I.V."/>
        </authorList>
    </citation>
    <scope>NUCLEOTIDE SEQUENCE [LARGE SCALE GENOMIC DNA]</scope>
    <source>
        <strain evidence="2 3">CBS 144469</strain>
    </source>
</reference>
<proteinExistence type="predicted"/>
<keyword evidence="1" id="KW-0732">Signal</keyword>
<evidence type="ECO:0008006" key="4">
    <source>
        <dbReference type="Google" id="ProtNLM"/>
    </source>
</evidence>